<organism evidence="1 2">
    <name type="scientific">Rotaria socialis</name>
    <dbReference type="NCBI Taxonomy" id="392032"/>
    <lineage>
        <taxon>Eukaryota</taxon>
        <taxon>Metazoa</taxon>
        <taxon>Spiralia</taxon>
        <taxon>Gnathifera</taxon>
        <taxon>Rotifera</taxon>
        <taxon>Eurotatoria</taxon>
        <taxon>Bdelloidea</taxon>
        <taxon>Philodinida</taxon>
        <taxon>Philodinidae</taxon>
        <taxon>Rotaria</taxon>
    </lineage>
</organism>
<sequence>MKRNRSLHNDQAEFSLKRAHLQNEINLTDTKEEQAHLQINPIHLNSSDKRHVVEKVQLWL</sequence>
<gene>
    <name evidence="1" type="ORF">QYT958_LOCUS27766</name>
</gene>
<feature type="non-terminal residue" evidence="1">
    <location>
        <position position="60"/>
    </location>
</feature>
<evidence type="ECO:0000313" key="1">
    <source>
        <dbReference type="EMBL" id="CAF4858926.1"/>
    </source>
</evidence>
<name>A0A821SJF8_9BILA</name>
<dbReference type="AlphaFoldDB" id="A0A821SJF8"/>
<reference evidence="1" key="1">
    <citation type="submission" date="2021-02" db="EMBL/GenBank/DDBJ databases">
        <authorList>
            <person name="Nowell W R."/>
        </authorList>
    </citation>
    <scope>NUCLEOTIDE SEQUENCE</scope>
</reference>
<proteinExistence type="predicted"/>
<dbReference type="EMBL" id="CAJOBR010007210">
    <property type="protein sequence ID" value="CAF4858926.1"/>
    <property type="molecule type" value="Genomic_DNA"/>
</dbReference>
<feature type="non-terminal residue" evidence="1">
    <location>
        <position position="1"/>
    </location>
</feature>
<accession>A0A821SJF8</accession>
<comment type="caution">
    <text evidence="1">The sequence shown here is derived from an EMBL/GenBank/DDBJ whole genome shotgun (WGS) entry which is preliminary data.</text>
</comment>
<dbReference type="Proteomes" id="UP000663848">
    <property type="component" value="Unassembled WGS sequence"/>
</dbReference>
<evidence type="ECO:0000313" key="2">
    <source>
        <dbReference type="Proteomes" id="UP000663848"/>
    </source>
</evidence>
<protein>
    <submittedName>
        <fullName evidence="1">Uncharacterized protein</fullName>
    </submittedName>
</protein>